<dbReference type="GO" id="GO:0070823">
    <property type="term" value="C:HDA1 complex"/>
    <property type="evidence" value="ECO:0007669"/>
    <property type="project" value="InterPro"/>
</dbReference>
<gene>
    <name evidence="3" type="ORF">BRENAR_LOCUS729</name>
</gene>
<accession>A0A448YGC1</accession>
<evidence type="ECO:0000256" key="1">
    <source>
        <dbReference type="SAM" id="Coils"/>
    </source>
</evidence>
<dbReference type="EMBL" id="CAACVR010000001">
    <property type="protein sequence ID" value="VEU19994.1"/>
    <property type="molecule type" value="Genomic_DNA"/>
</dbReference>
<feature type="region of interest" description="Disordered" evidence="2">
    <location>
        <begin position="181"/>
        <end position="272"/>
    </location>
</feature>
<protein>
    <submittedName>
        <fullName evidence="3">DEKNAAC100212</fullName>
    </submittedName>
</protein>
<feature type="compositionally biased region" description="Low complexity" evidence="2">
    <location>
        <begin position="200"/>
        <end position="212"/>
    </location>
</feature>
<name>A0A448YGC1_BRENA</name>
<dbReference type="FunCoup" id="A0A448YGC1">
    <property type="interactions" value="102"/>
</dbReference>
<feature type="region of interest" description="Disordered" evidence="2">
    <location>
        <begin position="693"/>
        <end position="714"/>
    </location>
</feature>
<dbReference type="PRINTS" id="PR02093">
    <property type="entry name" value="HDA1SUBUNIT3"/>
</dbReference>
<dbReference type="InterPro" id="IPR038609">
    <property type="entry name" value="HDA1_su2/3_sf"/>
</dbReference>
<proteinExistence type="predicted"/>
<organism evidence="3 4">
    <name type="scientific">Brettanomyces naardenensis</name>
    <name type="common">Yeast</name>
    <dbReference type="NCBI Taxonomy" id="13370"/>
    <lineage>
        <taxon>Eukaryota</taxon>
        <taxon>Fungi</taxon>
        <taxon>Dikarya</taxon>
        <taxon>Ascomycota</taxon>
        <taxon>Saccharomycotina</taxon>
        <taxon>Pichiomycetes</taxon>
        <taxon>Pichiales</taxon>
        <taxon>Pichiaceae</taxon>
        <taxon>Brettanomyces</taxon>
    </lineage>
</organism>
<reference evidence="3 4" key="1">
    <citation type="submission" date="2018-12" db="EMBL/GenBank/DDBJ databases">
        <authorList>
            <person name="Tiukova I."/>
            <person name="Dainat J."/>
        </authorList>
    </citation>
    <scope>NUCLEOTIDE SEQUENCE [LARGE SCALE GENOMIC DNA]</scope>
</reference>
<dbReference type="STRING" id="13370.A0A448YGC1"/>
<dbReference type="AlphaFoldDB" id="A0A448YGC1"/>
<keyword evidence="1" id="KW-0175">Coiled coil</keyword>
<keyword evidence="4" id="KW-1185">Reference proteome</keyword>
<dbReference type="InParanoid" id="A0A448YGC1"/>
<feature type="coiled-coil region" evidence="1">
    <location>
        <begin position="486"/>
        <end position="513"/>
    </location>
</feature>
<dbReference type="InterPro" id="IPR026216">
    <property type="entry name" value="HDA3"/>
</dbReference>
<dbReference type="InterPro" id="IPR021006">
    <property type="entry name" value="Hda2/3"/>
</dbReference>
<evidence type="ECO:0000313" key="3">
    <source>
        <dbReference type="EMBL" id="VEU19994.1"/>
    </source>
</evidence>
<evidence type="ECO:0000256" key="2">
    <source>
        <dbReference type="SAM" id="MobiDB-lite"/>
    </source>
</evidence>
<evidence type="ECO:0000313" key="4">
    <source>
        <dbReference type="Proteomes" id="UP000290900"/>
    </source>
</evidence>
<dbReference type="Pfam" id="PF11496">
    <property type="entry name" value="HDA2-3"/>
    <property type="match status" value="1"/>
</dbReference>
<dbReference type="Proteomes" id="UP000290900">
    <property type="component" value="Unassembled WGS sequence"/>
</dbReference>
<feature type="coiled-coil region" evidence="1">
    <location>
        <begin position="549"/>
        <end position="685"/>
    </location>
</feature>
<dbReference type="Gene3D" id="3.40.50.12360">
    <property type="match status" value="1"/>
</dbReference>
<sequence>MTTSSSQGLPAFSQEPRDLIYYLPIDQTLVQKELVELMVKLHRPNILKILGKLKTRQISQPDPAGNPFLDDGVMLETFVSNVKQIGNHPTLLVNHYIPKNMLLLDTKENIIDTSLKYVKLDEILNRLTEKKKPKTIIISVANGKELDLVESILIGKNGLQYYRFSGASIYYENHGSFDFSKSAPLSDEEEESQSEKQSSRSKSSTPSSLSSTKGRKRKGRGSYEKGSKSGRGGHHGNSRGNAHGPGGGGSGANHSGNDDTKQKRGDDYIPRISKNSPLYQKIQAEKHNMKLSVYLILSNQLKYLTQFEELKGDLIITMDSNLKQVSPRELQVPILKLVITNSLEYFDQQLKREVPTLKASPEIYNKFLTFLTVAYRSTVTTRNNNIPVSEDLIDWMMDVQHKEFPRDVRIPRFPVASLKIEDLAHQCEQSMEDIRFEKPYNLEKYEFYDPSLGVGLKDENTHKRQKLEELEVPALMSYRQYQGFLAEMVYERCKELEHAIERKKENLAVIHQDDSKRQYTLETNDATIGKMYEKLRTDTTNNESMGKQLDRLAGDISKLTDIRDDLQKRADEYKVKSGAGVKEDDVIQNEQMLTALRKQLSELQIQVEKDNQNDDSFRRDYQNKSSEAAQLSTELGILDKRIESLKRESNGLFKLLEEKRVEDEIEDLESRVKNMDKDNSFLESYIDHLDSALKERQKAAPQSVRKSSRSGTPY</sequence>
<dbReference type="OrthoDB" id="4034449at2759"/>
<feature type="compositionally biased region" description="Basic and acidic residues" evidence="2">
    <location>
        <begin position="256"/>
        <end position="269"/>
    </location>
</feature>